<evidence type="ECO:0000313" key="2">
    <source>
        <dbReference type="Proteomes" id="UP000294360"/>
    </source>
</evidence>
<dbReference type="KEGG" id="mtun:MTUNDRAET4_0033"/>
<sequence length="153" mass="17499">MKSRRVGLHPCVNHHDAFRRLFQHVVPLMKPCFIFGLLSLQLGQTRTNLCRKFRKPGCLPGDSRIANDASVIETELLNVGLWRLRFRASRRIRFLLLKAAASIRHGDSDRRVNYQADHGTRNSTYHLRRLQRAALIIFELTCAGLVTTAASDH</sequence>
<accession>A0A4U8YVK1</accession>
<dbReference type="AlphaFoldDB" id="A0A4U8YVK1"/>
<dbReference type="EMBL" id="LR536450">
    <property type="protein sequence ID" value="VFU06926.1"/>
    <property type="molecule type" value="Genomic_DNA"/>
</dbReference>
<reference evidence="1 2" key="1">
    <citation type="submission" date="2019-03" db="EMBL/GenBank/DDBJ databases">
        <authorList>
            <person name="Kox A.R. M."/>
        </authorList>
    </citation>
    <scope>NUCLEOTIDE SEQUENCE [LARGE SCALE GENOMIC DNA]</scope>
    <source>
        <strain evidence="1">MTUNDRAET4 annotated genome</strain>
    </source>
</reference>
<proteinExistence type="predicted"/>
<gene>
    <name evidence="1" type="ORF">MTUNDRAET4_0033</name>
</gene>
<evidence type="ECO:0000313" key="1">
    <source>
        <dbReference type="EMBL" id="VFU06926.1"/>
    </source>
</evidence>
<organism evidence="1 2">
    <name type="scientific">Methylocella tundrae</name>
    <dbReference type="NCBI Taxonomy" id="227605"/>
    <lineage>
        <taxon>Bacteria</taxon>
        <taxon>Pseudomonadati</taxon>
        <taxon>Pseudomonadota</taxon>
        <taxon>Alphaproteobacteria</taxon>
        <taxon>Hyphomicrobiales</taxon>
        <taxon>Beijerinckiaceae</taxon>
        <taxon>Methylocella</taxon>
    </lineage>
</organism>
<name>A0A4U8YVK1_METTU</name>
<protein>
    <submittedName>
        <fullName evidence="1">Uncharacterized protein</fullName>
    </submittedName>
</protein>
<dbReference type="Proteomes" id="UP000294360">
    <property type="component" value="Chromosome"/>
</dbReference>